<dbReference type="Proteomes" id="UP000283633">
    <property type="component" value="Unassembled WGS sequence"/>
</dbReference>
<evidence type="ECO:0000313" key="2">
    <source>
        <dbReference type="EMBL" id="RRK09671.1"/>
    </source>
</evidence>
<dbReference type="GO" id="GO:0016747">
    <property type="term" value="F:acyltransferase activity, transferring groups other than amino-acyl groups"/>
    <property type="evidence" value="ECO:0007669"/>
    <property type="project" value="InterPro"/>
</dbReference>
<keyword evidence="2" id="KW-0808">Transferase</keyword>
<reference evidence="2 3" key="1">
    <citation type="submission" date="2018-08" db="EMBL/GenBank/DDBJ databases">
        <title>Genome Lactobacillus garii FI11369.</title>
        <authorList>
            <person name="Diaz M."/>
            <person name="Narbad A."/>
        </authorList>
    </citation>
    <scope>NUCLEOTIDE SEQUENCE [LARGE SCALE GENOMIC DNA]</scope>
    <source>
        <strain evidence="2 3">FI11369</strain>
    </source>
</reference>
<protein>
    <submittedName>
        <fullName evidence="2">GNAT family N-acetyltransferase</fullName>
    </submittedName>
</protein>
<dbReference type="InterPro" id="IPR000182">
    <property type="entry name" value="GNAT_dom"/>
</dbReference>
<dbReference type="Pfam" id="PF00583">
    <property type="entry name" value="Acetyltransf_1"/>
    <property type="match status" value="1"/>
</dbReference>
<gene>
    <name evidence="2" type="ORF">D1831_11485</name>
</gene>
<name>A0A426D508_9LACO</name>
<dbReference type="AlphaFoldDB" id="A0A426D508"/>
<dbReference type="PROSITE" id="PS51186">
    <property type="entry name" value="GNAT"/>
    <property type="match status" value="1"/>
</dbReference>
<accession>A0A426D508</accession>
<dbReference type="InterPro" id="IPR050276">
    <property type="entry name" value="MshD_Acetyltransferase"/>
</dbReference>
<dbReference type="CDD" id="cd04301">
    <property type="entry name" value="NAT_SF"/>
    <property type="match status" value="1"/>
</dbReference>
<dbReference type="EMBL" id="QWZQ01000044">
    <property type="protein sequence ID" value="RRK09671.1"/>
    <property type="molecule type" value="Genomic_DNA"/>
</dbReference>
<evidence type="ECO:0000259" key="1">
    <source>
        <dbReference type="PROSITE" id="PS51186"/>
    </source>
</evidence>
<comment type="caution">
    <text evidence="2">The sequence shown here is derived from an EMBL/GenBank/DDBJ whole genome shotgun (WGS) entry which is preliminary data.</text>
</comment>
<proteinExistence type="predicted"/>
<dbReference type="PANTHER" id="PTHR43617">
    <property type="entry name" value="L-AMINO ACID N-ACETYLTRANSFERASE"/>
    <property type="match status" value="1"/>
</dbReference>
<sequence length="169" mass="19433">METSYQIFSARSDSDFAAIRQLYYDTWQSAYRNLIPASFLAQLSPQTWHPEQRWQNTMLAQDQQRRLVGVCSFGPARLAEFTGWGELYSIYVAPEYQNLGVGHQLLQQGVARLRASYERIYLLVLANNVAAQRFYQHLGFRDTGQLRTAQSSLGTLTERIFVCQPAENK</sequence>
<dbReference type="InterPro" id="IPR016181">
    <property type="entry name" value="Acyl_CoA_acyltransferase"/>
</dbReference>
<dbReference type="PANTHER" id="PTHR43617:SF38">
    <property type="entry name" value="N-ACETYLTRANSFERASE DOMAIN-CONTAINING PROTEIN"/>
    <property type="match status" value="1"/>
</dbReference>
<dbReference type="OrthoDB" id="5292888at2"/>
<dbReference type="SUPFAM" id="SSF55729">
    <property type="entry name" value="Acyl-CoA N-acyltransferases (Nat)"/>
    <property type="match status" value="1"/>
</dbReference>
<keyword evidence="3" id="KW-1185">Reference proteome</keyword>
<evidence type="ECO:0000313" key="3">
    <source>
        <dbReference type="Proteomes" id="UP000283633"/>
    </source>
</evidence>
<dbReference type="Gene3D" id="3.40.630.30">
    <property type="match status" value="1"/>
</dbReference>
<organism evidence="2 3">
    <name type="scientific">Lactiplantibacillus garii</name>
    <dbReference type="NCBI Taxonomy" id="2306423"/>
    <lineage>
        <taxon>Bacteria</taxon>
        <taxon>Bacillati</taxon>
        <taxon>Bacillota</taxon>
        <taxon>Bacilli</taxon>
        <taxon>Lactobacillales</taxon>
        <taxon>Lactobacillaceae</taxon>
        <taxon>Lactiplantibacillus</taxon>
    </lineage>
</organism>
<feature type="domain" description="N-acetyltransferase" evidence="1">
    <location>
        <begin position="6"/>
        <end position="163"/>
    </location>
</feature>
<dbReference type="RefSeq" id="WP_125073063.1">
    <property type="nucleotide sequence ID" value="NZ_QWZQ01000044.1"/>
</dbReference>